<dbReference type="InterPro" id="IPR001940">
    <property type="entry name" value="Peptidase_S1C"/>
</dbReference>
<dbReference type="EMBL" id="CP013213">
    <property type="protein sequence ID" value="AMC93783.1"/>
    <property type="molecule type" value="Genomic_DNA"/>
</dbReference>
<evidence type="ECO:0000256" key="1">
    <source>
        <dbReference type="ARBA" id="ARBA00022670"/>
    </source>
</evidence>
<dbReference type="Gene3D" id="2.40.10.120">
    <property type="match status" value="1"/>
</dbReference>
<dbReference type="GO" id="GO:0006508">
    <property type="term" value="P:proteolysis"/>
    <property type="evidence" value="ECO:0007669"/>
    <property type="project" value="UniProtKB-KW"/>
</dbReference>
<keyword evidence="2" id="KW-0378">Hydrolase</keyword>
<dbReference type="InterPro" id="IPR009003">
    <property type="entry name" value="Peptidase_S1_PA"/>
</dbReference>
<organism evidence="3 4">
    <name type="scientific">Erysipelothrix larvae</name>
    <dbReference type="NCBI Taxonomy" id="1514105"/>
    <lineage>
        <taxon>Bacteria</taxon>
        <taxon>Bacillati</taxon>
        <taxon>Bacillota</taxon>
        <taxon>Erysipelotrichia</taxon>
        <taxon>Erysipelotrichales</taxon>
        <taxon>Erysipelotrichaceae</taxon>
        <taxon>Erysipelothrix</taxon>
    </lineage>
</organism>
<reference evidence="3 4" key="1">
    <citation type="submission" date="2015-10" db="EMBL/GenBank/DDBJ databases">
        <title>Erysipelothrix larvae sp. LV19 isolated from the larval gut of the rhinoceros beetle, Trypoxylus dichotomus.</title>
        <authorList>
            <person name="Lim S."/>
            <person name="Kim B.-C."/>
        </authorList>
    </citation>
    <scope>NUCLEOTIDE SEQUENCE [LARGE SCALE GENOMIC DNA]</scope>
    <source>
        <strain evidence="3 4">LV19</strain>
    </source>
</reference>
<evidence type="ECO:0008006" key="5">
    <source>
        <dbReference type="Google" id="ProtNLM"/>
    </source>
</evidence>
<evidence type="ECO:0000313" key="3">
    <source>
        <dbReference type="EMBL" id="AMC93783.1"/>
    </source>
</evidence>
<gene>
    <name evidence="3" type="ORF">AOC36_07240</name>
</gene>
<dbReference type="RefSeq" id="WP_067632889.1">
    <property type="nucleotide sequence ID" value="NZ_CP013213.1"/>
</dbReference>
<name>A0A120JTS3_9FIRM</name>
<dbReference type="Proteomes" id="UP000063781">
    <property type="component" value="Chromosome"/>
</dbReference>
<dbReference type="PANTHER" id="PTHR43343">
    <property type="entry name" value="PEPTIDASE S12"/>
    <property type="match status" value="1"/>
</dbReference>
<protein>
    <recommendedName>
        <fullName evidence="5">Serine protease</fullName>
    </recommendedName>
</protein>
<dbReference type="InterPro" id="IPR051201">
    <property type="entry name" value="Chloro_Bact_Ser_Proteases"/>
</dbReference>
<evidence type="ECO:0000313" key="4">
    <source>
        <dbReference type="Proteomes" id="UP000063781"/>
    </source>
</evidence>
<dbReference type="STRING" id="1514105.AOC36_07240"/>
<dbReference type="PANTHER" id="PTHR43343:SF3">
    <property type="entry name" value="PROTEASE DO-LIKE 8, CHLOROPLASTIC"/>
    <property type="match status" value="1"/>
</dbReference>
<dbReference type="AlphaFoldDB" id="A0A120JTS3"/>
<dbReference type="OrthoDB" id="9758917at2"/>
<dbReference type="KEGG" id="erl:AOC36_07240"/>
<dbReference type="Pfam" id="PF13365">
    <property type="entry name" value="Trypsin_2"/>
    <property type="match status" value="1"/>
</dbReference>
<accession>A0A120JTS3</accession>
<dbReference type="PRINTS" id="PR00834">
    <property type="entry name" value="PROTEASES2C"/>
</dbReference>
<keyword evidence="1" id="KW-0645">Protease</keyword>
<evidence type="ECO:0000256" key="2">
    <source>
        <dbReference type="ARBA" id="ARBA00022801"/>
    </source>
</evidence>
<dbReference type="SUPFAM" id="SSF50494">
    <property type="entry name" value="Trypsin-like serine proteases"/>
    <property type="match status" value="1"/>
</dbReference>
<dbReference type="GO" id="GO:0004252">
    <property type="term" value="F:serine-type endopeptidase activity"/>
    <property type="evidence" value="ECO:0007669"/>
    <property type="project" value="InterPro"/>
</dbReference>
<sequence length="274" mass="28518">MKIKESSQKTFITLTALVAGSSGLLGGVIGGTLISKNQQETTPTTAQVSQTSTTTSVVNESLADVVAQISSSVVEINTVIESESQGSFRRSQTAYGAGSGVIVTEDGYIVTNYHVIDSATQISVRLQNGEEYTARLINDDEEQDLALLKIDETNLNTATFEDSDTLRVGQTTLAIGNPLGTLGGTVTEGILSATDREITIDEETMNLLQTSAAINSGNSGGGLFDDAGHLIGIVNAKSSGLSIEGLGFAIPSNTVQDFLTQSISISTTKSNTTA</sequence>
<keyword evidence="4" id="KW-1185">Reference proteome</keyword>
<proteinExistence type="predicted"/>